<evidence type="ECO:0000256" key="3">
    <source>
        <dbReference type="PIRSR" id="PIRSR005962-1"/>
    </source>
</evidence>
<dbReference type="SUPFAM" id="SSF55031">
    <property type="entry name" value="Bacterial exopeptidase dimerisation domain"/>
    <property type="match status" value="1"/>
</dbReference>
<gene>
    <name evidence="5" type="ORF">BI350_14565</name>
</gene>
<feature type="binding site" evidence="3">
    <location>
        <position position="139"/>
    </location>
    <ligand>
        <name>Mn(2+)</name>
        <dbReference type="ChEBI" id="CHEBI:29035"/>
        <label>2</label>
    </ligand>
</feature>
<dbReference type="InterPro" id="IPR011650">
    <property type="entry name" value="Peptidase_M20_dimer"/>
</dbReference>
<keyword evidence="6" id="KW-1185">Reference proteome</keyword>
<dbReference type="PANTHER" id="PTHR11014:SF63">
    <property type="entry name" value="METALLOPEPTIDASE, PUTATIVE (AFU_ORTHOLOGUE AFUA_6G09600)-RELATED"/>
    <property type="match status" value="1"/>
</dbReference>
<comment type="cofactor">
    <cofactor evidence="3">
        <name>Mn(2+)</name>
        <dbReference type="ChEBI" id="CHEBI:29035"/>
    </cofactor>
    <text evidence="3">The Mn(2+) ion enhances activity.</text>
</comment>
<dbReference type="NCBIfam" id="TIGR01891">
    <property type="entry name" value="amidohydrolases"/>
    <property type="match status" value="1"/>
</dbReference>
<dbReference type="Gene3D" id="3.40.630.10">
    <property type="entry name" value="Zn peptidases"/>
    <property type="match status" value="1"/>
</dbReference>
<evidence type="ECO:0000256" key="1">
    <source>
        <dbReference type="ARBA" id="ARBA00006153"/>
    </source>
</evidence>
<evidence type="ECO:0000259" key="4">
    <source>
        <dbReference type="Pfam" id="PF07687"/>
    </source>
</evidence>
<keyword evidence="2 5" id="KW-0378">Hydrolase</keyword>
<dbReference type="PIRSF" id="PIRSF005962">
    <property type="entry name" value="Pept_M20D_amidohydro"/>
    <property type="match status" value="1"/>
</dbReference>
<evidence type="ECO:0000313" key="6">
    <source>
        <dbReference type="Proteomes" id="UP000185746"/>
    </source>
</evidence>
<keyword evidence="3" id="KW-0479">Metal-binding</keyword>
<comment type="similarity">
    <text evidence="1">Belongs to the peptidase M20 family.</text>
</comment>
<evidence type="ECO:0000313" key="5">
    <source>
        <dbReference type="EMBL" id="AOV08636.1"/>
    </source>
</evidence>
<dbReference type="RefSeq" id="WP_075528802.1">
    <property type="nucleotide sequence ID" value="NZ_CP017560.1"/>
</dbReference>
<dbReference type="Proteomes" id="UP000185746">
    <property type="component" value="Chromosome"/>
</dbReference>
<proteinExistence type="inferred from homology"/>
<dbReference type="SUPFAM" id="SSF53187">
    <property type="entry name" value="Zn-dependent exopeptidases"/>
    <property type="match status" value="1"/>
</dbReference>
<evidence type="ECO:0000256" key="2">
    <source>
        <dbReference type="ARBA" id="ARBA00022801"/>
    </source>
</evidence>
<dbReference type="PANTHER" id="PTHR11014">
    <property type="entry name" value="PEPTIDASE M20 FAMILY MEMBER"/>
    <property type="match status" value="1"/>
</dbReference>
<protein>
    <submittedName>
        <fullName evidence="5">N-acyl-L-amino acid amidohydrolase</fullName>
    </submittedName>
</protein>
<dbReference type="InterPro" id="IPR036264">
    <property type="entry name" value="Bact_exopeptidase_dim_dom"/>
</dbReference>
<feature type="binding site" evidence="3">
    <location>
        <position position="103"/>
    </location>
    <ligand>
        <name>Mn(2+)</name>
        <dbReference type="ChEBI" id="CHEBI:29035"/>
        <label>2</label>
    </ligand>
</feature>
<dbReference type="FunFam" id="3.30.70.360:FF:000014">
    <property type="entry name" value="N-acyl-L-amino acid amidohydrolase"/>
    <property type="match status" value="1"/>
</dbReference>
<dbReference type="Pfam" id="PF07687">
    <property type="entry name" value="M20_dimer"/>
    <property type="match status" value="1"/>
</dbReference>
<organism evidence="5 6">
    <name type="scientific">Sporosarcina ureilytica</name>
    <dbReference type="NCBI Taxonomy" id="298596"/>
    <lineage>
        <taxon>Bacteria</taxon>
        <taxon>Bacillati</taxon>
        <taxon>Bacillota</taxon>
        <taxon>Bacilli</taxon>
        <taxon>Bacillales</taxon>
        <taxon>Caryophanaceae</taxon>
        <taxon>Sporosarcina</taxon>
    </lineage>
</organism>
<dbReference type="InterPro" id="IPR002933">
    <property type="entry name" value="Peptidase_M20"/>
</dbReference>
<dbReference type="Gene3D" id="3.30.70.360">
    <property type="match status" value="1"/>
</dbReference>
<name>A0A1D8JIU7_9BACL</name>
<keyword evidence="3" id="KW-0464">Manganese</keyword>
<dbReference type="AlphaFoldDB" id="A0A1D8JIU7"/>
<feature type="binding site" evidence="3">
    <location>
        <position position="164"/>
    </location>
    <ligand>
        <name>Mn(2+)</name>
        <dbReference type="ChEBI" id="CHEBI:29035"/>
        <label>2</label>
    </ligand>
</feature>
<dbReference type="KEGG" id="surl:BI350_14565"/>
<dbReference type="GO" id="GO:0046872">
    <property type="term" value="F:metal ion binding"/>
    <property type="evidence" value="ECO:0007669"/>
    <property type="project" value="UniProtKB-KW"/>
</dbReference>
<reference evidence="5 6" key="1">
    <citation type="submission" date="2016-09" db="EMBL/GenBank/DDBJ databases">
        <title>Complete genome sequence of the Lysinibacillus sphaericus LMG 22257, a specie of Bacillus with ureolytic activity that can effectively biodeposit calcium carbonate.</title>
        <authorList>
            <person name="Yan W."/>
        </authorList>
    </citation>
    <scope>NUCLEOTIDE SEQUENCE [LARGE SCALE GENOMIC DNA]</scope>
    <source>
        <strain evidence="5 6">LMG 22257</strain>
    </source>
</reference>
<feature type="binding site" evidence="3">
    <location>
        <position position="105"/>
    </location>
    <ligand>
        <name>Mn(2+)</name>
        <dbReference type="ChEBI" id="CHEBI:29035"/>
        <label>2</label>
    </ligand>
</feature>
<sequence>MNGIVSVMVDKISEKLIYWRRHLHQYPELSFEEVETSDFIYSELSSFGGLELSRPTKTSVMARLIGKKPGKTIALRADTDALPIVEENDLSFSSKKHGVMHACGHDAHTAMLLGAAKVLVNMKEEIEGEVRFIFQHAEELFPGGASELVNAGVMENVDQIICAHVRSTLETGKVGVISGPVLASPDSFSISVIGSGGHAAKPHQNIDSVIIAAQVVTNLQQIVSRQIDPIEDVVLSVTQIHGGSADNVTPGVVKISGTVRSFNPQLRTEIPERMEKIIKGVTEAHGASYKFNYSEGYMPVINDPKVTQVVKDVIVDLYGSNALADIQRGMGGEDFSAYLTKAPGCFYYLGAGEIDSQKNFPHHHPQFKINEEVLPIGVNTHVNTVMKLLKN</sequence>
<dbReference type="EMBL" id="CP017560">
    <property type="protein sequence ID" value="AOV08636.1"/>
    <property type="molecule type" value="Genomic_DNA"/>
</dbReference>
<dbReference type="InterPro" id="IPR017439">
    <property type="entry name" value="Amidohydrolase"/>
</dbReference>
<feature type="binding site" evidence="3">
    <location>
        <position position="363"/>
    </location>
    <ligand>
        <name>Mn(2+)</name>
        <dbReference type="ChEBI" id="CHEBI:29035"/>
        <label>2</label>
    </ligand>
</feature>
<feature type="domain" description="Peptidase M20 dimerisation" evidence="4">
    <location>
        <begin position="187"/>
        <end position="280"/>
    </location>
</feature>
<dbReference type="Pfam" id="PF01546">
    <property type="entry name" value="Peptidase_M20"/>
    <property type="match status" value="1"/>
</dbReference>
<dbReference type="GO" id="GO:0016787">
    <property type="term" value="F:hydrolase activity"/>
    <property type="evidence" value="ECO:0007669"/>
    <property type="project" value="UniProtKB-KW"/>
</dbReference>
<accession>A0A1D8JIU7</accession>